<keyword evidence="1" id="KW-0812">Transmembrane</keyword>
<protein>
    <submittedName>
        <fullName evidence="2">Uncharacterized protein</fullName>
    </submittedName>
</protein>
<evidence type="ECO:0000313" key="3">
    <source>
        <dbReference type="Proteomes" id="UP001215598"/>
    </source>
</evidence>
<feature type="transmembrane region" description="Helical" evidence="1">
    <location>
        <begin position="26"/>
        <end position="46"/>
    </location>
</feature>
<accession>A0AAD7H0M2</accession>
<reference evidence="2" key="1">
    <citation type="submission" date="2023-03" db="EMBL/GenBank/DDBJ databases">
        <title>Massive genome expansion in bonnet fungi (Mycena s.s.) driven by repeated elements and novel gene families across ecological guilds.</title>
        <authorList>
            <consortium name="Lawrence Berkeley National Laboratory"/>
            <person name="Harder C.B."/>
            <person name="Miyauchi S."/>
            <person name="Viragh M."/>
            <person name="Kuo A."/>
            <person name="Thoen E."/>
            <person name="Andreopoulos B."/>
            <person name="Lu D."/>
            <person name="Skrede I."/>
            <person name="Drula E."/>
            <person name="Henrissat B."/>
            <person name="Morin E."/>
            <person name="Kohler A."/>
            <person name="Barry K."/>
            <person name="LaButti K."/>
            <person name="Morin E."/>
            <person name="Salamov A."/>
            <person name="Lipzen A."/>
            <person name="Mereny Z."/>
            <person name="Hegedus B."/>
            <person name="Baldrian P."/>
            <person name="Stursova M."/>
            <person name="Weitz H."/>
            <person name="Taylor A."/>
            <person name="Grigoriev I.V."/>
            <person name="Nagy L.G."/>
            <person name="Martin F."/>
            <person name="Kauserud H."/>
        </authorList>
    </citation>
    <scope>NUCLEOTIDE SEQUENCE</scope>
    <source>
        <strain evidence="2">CBHHK182m</strain>
    </source>
</reference>
<comment type="caution">
    <text evidence="2">The sequence shown here is derived from an EMBL/GenBank/DDBJ whole genome shotgun (WGS) entry which is preliminary data.</text>
</comment>
<organism evidence="2 3">
    <name type="scientific">Mycena metata</name>
    <dbReference type="NCBI Taxonomy" id="1033252"/>
    <lineage>
        <taxon>Eukaryota</taxon>
        <taxon>Fungi</taxon>
        <taxon>Dikarya</taxon>
        <taxon>Basidiomycota</taxon>
        <taxon>Agaricomycotina</taxon>
        <taxon>Agaricomycetes</taxon>
        <taxon>Agaricomycetidae</taxon>
        <taxon>Agaricales</taxon>
        <taxon>Marasmiineae</taxon>
        <taxon>Mycenaceae</taxon>
        <taxon>Mycena</taxon>
    </lineage>
</organism>
<sequence>MFEAALILWLLSPILGKTLRYIILGLLLALLVAYIVGYYTPSCMVVRLEITIKALQNTLKHAKKNHPMALAKLAEMGCQLTQVEVSLPGIRSQLLDMGSLETWKEYFQGLRGIFKTITECNSERIMEGEHERQLLMRVEEERGIINALMGHAEDVGLVHRRRPRNVDALPEHIPSGALRTFAQQTMRATHLISFVLALVAANPLVAERQTCGCESPTGCPGRCSGNSMCVGYCGFNTTVFCGECGDSTTLGCILNTDGSCFTGKLDFDLSQGID</sequence>
<keyword evidence="1" id="KW-0472">Membrane</keyword>
<keyword evidence="3" id="KW-1185">Reference proteome</keyword>
<evidence type="ECO:0000313" key="2">
    <source>
        <dbReference type="EMBL" id="KAJ7709191.1"/>
    </source>
</evidence>
<proteinExistence type="predicted"/>
<name>A0AAD7H0M2_9AGAR</name>
<gene>
    <name evidence="2" type="ORF">B0H16DRAFT_1901069</name>
</gene>
<dbReference type="EMBL" id="JARKIB010000425">
    <property type="protein sequence ID" value="KAJ7709191.1"/>
    <property type="molecule type" value="Genomic_DNA"/>
</dbReference>
<evidence type="ECO:0000256" key="1">
    <source>
        <dbReference type="SAM" id="Phobius"/>
    </source>
</evidence>
<keyword evidence="1" id="KW-1133">Transmembrane helix</keyword>
<dbReference type="AlphaFoldDB" id="A0AAD7H0M2"/>
<dbReference type="Proteomes" id="UP001215598">
    <property type="component" value="Unassembled WGS sequence"/>
</dbReference>